<evidence type="ECO:0000256" key="6">
    <source>
        <dbReference type="ARBA" id="ARBA00022989"/>
    </source>
</evidence>
<keyword evidence="2" id="KW-0433">Leucine-rich repeat</keyword>
<feature type="domain" description="LRRNT" evidence="9">
    <location>
        <begin position="101"/>
        <end position="134"/>
    </location>
</feature>
<dbReference type="Proteomes" id="UP000822476">
    <property type="component" value="Unassembled WGS sequence"/>
</dbReference>
<evidence type="ECO:0000313" key="11">
    <source>
        <dbReference type="Proteomes" id="UP000822476"/>
    </source>
</evidence>
<evidence type="ECO:0000256" key="1">
    <source>
        <dbReference type="ARBA" id="ARBA00004479"/>
    </source>
</evidence>
<dbReference type="EMBL" id="JTDE01000156">
    <property type="protein sequence ID" value="KAF7262141.1"/>
    <property type="molecule type" value="Genomic_DNA"/>
</dbReference>
<evidence type="ECO:0000259" key="9">
    <source>
        <dbReference type="SMART" id="SM00013"/>
    </source>
</evidence>
<proteinExistence type="predicted"/>
<dbReference type="Gene3D" id="3.80.10.10">
    <property type="entry name" value="Ribonuclease Inhibitor"/>
    <property type="match status" value="2"/>
</dbReference>
<name>A0A8S9ZA19_9TREM</name>
<evidence type="ECO:0000313" key="10">
    <source>
        <dbReference type="EMBL" id="KAF7262141.1"/>
    </source>
</evidence>
<dbReference type="OrthoDB" id="1741314at2759"/>
<evidence type="ECO:0000256" key="4">
    <source>
        <dbReference type="ARBA" id="ARBA00022729"/>
    </source>
</evidence>
<accession>A0A8S9ZA19</accession>
<keyword evidence="5" id="KW-0130">Cell adhesion</keyword>
<dbReference type="PANTHER" id="PTHR22650">
    <property type="entry name" value="GLYCOPROTEIN IB BETA"/>
    <property type="match status" value="1"/>
</dbReference>
<comment type="caution">
    <text evidence="10">The sequence shown here is derived from an EMBL/GenBank/DDBJ whole genome shotgun (WGS) entry which is preliminary data.</text>
</comment>
<keyword evidence="11" id="KW-1185">Reference proteome</keyword>
<organism evidence="10 11">
    <name type="scientific">Paragonimus skrjabini miyazakii</name>
    <dbReference type="NCBI Taxonomy" id="59628"/>
    <lineage>
        <taxon>Eukaryota</taxon>
        <taxon>Metazoa</taxon>
        <taxon>Spiralia</taxon>
        <taxon>Lophotrochozoa</taxon>
        <taxon>Platyhelminthes</taxon>
        <taxon>Trematoda</taxon>
        <taxon>Digenea</taxon>
        <taxon>Plagiorchiida</taxon>
        <taxon>Troglotremata</taxon>
        <taxon>Troglotrematidae</taxon>
        <taxon>Paragonimus</taxon>
    </lineage>
</organism>
<dbReference type="InterPro" id="IPR032675">
    <property type="entry name" value="LRR_dom_sf"/>
</dbReference>
<comment type="subcellular location">
    <subcellularLocation>
        <location evidence="1">Membrane</location>
        <topology evidence="1">Single-pass type I membrane protein</topology>
    </subcellularLocation>
</comment>
<dbReference type="Pfam" id="PF01462">
    <property type="entry name" value="LRRNT"/>
    <property type="match status" value="1"/>
</dbReference>
<keyword evidence="6" id="KW-1133">Transmembrane helix</keyword>
<keyword evidence="7" id="KW-0472">Membrane</keyword>
<dbReference type="InterPro" id="IPR052313">
    <property type="entry name" value="GPIb-IX-V_Complex"/>
</dbReference>
<dbReference type="PANTHER" id="PTHR22650:SF4">
    <property type="entry name" value="LEUCINE-RICH REPEAT AND TRANSMEMBRANE DOMAIN-CONTAINING PROTEIN 2-LIKE"/>
    <property type="match status" value="1"/>
</dbReference>
<dbReference type="AlphaFoldDB" id="A0A8S9ZA19"/>
<keyword evidence="8" id="KW-1015">Disulfide bond</keyword>
<dbReference type="SUPFAM" id="SSF52058">
    <property type="entry name" value="L domain-like"/>
    <property type="match status" value="1"/>
</dbReference>
<gene>
    <name evidence="10" type="ORF">EG68_01618</name>
</gene>
<evidence type="ECO:0000256" key="7">
    <source>
        <dbReference type="ARBA" id="ARBA00023136"/>
    </source>
</evidence>
<sequence length="135" mass="15306">MSFNRLFWIPGNLFESQKSLQYLELKGNPLRCDCSLLPLFEQFTRSKRLPVLLRAGATCLTDSQRSIQPLDAHFLRFINCPGNLNKYTETPKACALEIRNSCSTVCECSSDRTVNCQRRGLTSVPSDLPSELMEL</sequence>
<evidence type="ECO:0000256" key="3">
    <source>
        <dbReference type="ARBA" id="ARBA00022692"/>
    </source>
</evidence>
<reference evidence="10" key="1">
    <citation type="submission" date="2019-07" db="EMBL/GenBank/DDBJ databases">
        <title>Annotation for the trematode Paragonimus miyazaki's.</title>
        <authorList>
            <person name="Choi Y.-J."/>
        </authorList>
    </citation>
    <scope>NUCLEOTIDE SEQUENCE</scope>
    <source>
        <strain evidence="10">Japan</strain>
    </source>
</reference>
<dbReference type="SMART" id="SM00013">
    <property type="entry name" value="LRRNT"/>
    <property type="match status" value="1"/>
</dbReference>
<protein>
    <recommendedName>
        <fullName evidence="9">LRRNT domain-containing protein</fullName>
    </recommendedName>
</protein>
<evidence type="ECO:0000256" key="2">
    <source>
        <dbReference type="ARBA" id="ARBA00022614"/>
    </source>
</evidence>
<keyword evidence="4" id="KW-0732">Signal</keyword>
<evidence type="ECO:0000256" key="5">
    <source>
        <dbReference type="ARBA" id="ARBA00022889"/>
    </source>
</evidence>
<dbReference type="InterPro" id="IPR000372">
    <property type="entry name" value="LRRNT"/>
</dbReference>
<keyword evidence="3" id="KW-0812">Transmembrane</keyword>
<dbReference type="GO" id="GO:0016020">
    <property type="term" value="C:membrane"/>
    <property type="evidence" value="ECO:0007669"/>
    <property type="project" value="UniProtKB-SubCell"/>
</dbReference>
<evidence type="ECO:0000256" key="8">
    <source>
        <dbReference type="ARBA" id="ARBA00023157"/>
    </source>
</evidence>